<proteinExistence type="predicted"/>
<comment type="caution">
    <text evidence="2">The sequence shown here is derived from an EMBL/GenBank/DDBJ whole genome shotgun (WGS) entry which is preliminary data.</text>
</comment>
<organism evidence="2 3">
    <name type="scientific">Paenibacillus foliorum</name>
    <dbReference type="NCBI Taxonomy" id="2654974"/>
    <lineage>
        <taxon>Bacteria</taxon>
        <taxon>Bacillati</taxon>
        <taxon>Bacillota</taxon>
        <taxon>Bacilli</taxon>
        <taxon>Bacillales</taxon>
        <taxon>Paenibacillaceae</taxon>
        <taxon>Paenibacillus</taxon>
    </lineage>
</organism>
<dbReference type="Proteomes" id="UP000641588">
    <property type="component" value="Unassembled WGS sequence"/>
</dbReference>
<evidence type="ECO:0000313" key="2">
    <source>
        <dbReference type="EMBL" id="NOU97695.1"/>
    </source>
</evidence>
<name>A0A972H2Y6_9BACL</name>
<keyword evidence="3" id="KW-1185">Reference proteome</keyword>
<evidence type="ECO:0000256" key="1">
    <source>
        <dbReference type="SAM" id="Phobius"/>
    </source>
</evidence>
<dbReference type="InterPro" id="IPR024563">
    <property type="entry name" value="YqhR"/>
</dbReference>
<reference evidence="2" key="1">
    <citation type="submission" date="2019-10" db="EMBL/GenBank/DDBJ databases">
        <title>Description of Paenibacillus glebae sp. nov.</title>
        <authorList>
            <person name="Carlier A."/>
            <person name="Qi S."/>
        </authorList>
    </citation>
    <scope>NUCLEOTIDE SEQUENCE</scope>
    <source>
        <strain evidence="2">LMG 31456</strain>
    </source>
</reference>
<gene>
    <name evidence="2" type="ORF">GC093_31365</name>
</gene>
<feature type="transmembrane region" description="Helical" evidence="1">
    <location>
        <begin position="95"/>
        <end position="118"/>
    </location>
</feature>
<dbReference type="EMBL" id="WHOD01000119">
    <property type="protein sequence ID" value="NOU97695.1"/>
    <property type="molecule type" value="Genomic_DNA"/>
</dbReference>
<keyword evidence="1" id="KW-1133">Transmembrane helix</keyword>
<dbReference type="Pfam" id="PF11085">
    <property type="entry name" value="YqhR"/>
    <property type="match status" value="1"/>
</dbReference>
<feature type="transmembrane region" description="Helical" evidence="1">
    <location>
        <begin position="130"/>
        <end position="149"/>
    </location>
</feature>
<evidence type="ECO:0000313" key="3">
    <source>
        <dbReference type="Proteomes" id="UP000641588"/>
    </source>
</evidence>
<protein>
    <submittedName>
        <fullName evidence="2">Uncharacterized protein</fullName>
    </submittedName>
</protein>
<dbReference type="RefSeq" id="WP_171655933.1">
    <property type="nucleotide sequence ID" value="NZ_WHOD01000119.1"/>
</dbReference>
<dbReference type="AlphaFoldDB" id="A0A972H2Y6"/>
<keyword evidence="1" id="KW-0472">Membrane</keyword>
<accession>A0A972H2Y6</accession>
<feature type="transmembrane region" description="Helical" evidence="1">
    <location>
        <begin position="67"/>
        <end position="89"/>
    </location>
</feature>
<keyword evidence="1" id="KW-0812">Transmembrane</keyword>
<sequence length="171" mass="19632">MEVEGEKETIKRSNKWTFSLYIGFFAGLFWGAVKMVEHYFHFTSLPPGFLVEPFFKRSFLLTWQGYLLGWAVFILFSIVATLLYTIFFAKAIGPWVGVVYGLAIWGIIFLLIGPITGMMNWIAFLDWNTILTEACLFMLWGLFIGYSIAFEFNDESAREPFSTGSNNPQPE</sequence>
<feature type="transmembrane region" description="Helical" evidence="1">
    <location>
        <begin position="16"/>
        <end position="33"/>
    </location>
</feature>